<dbReference type="RefSeq" id="WP_215435907.1">
    <property type="nucleotide sequence ID" value="NZ_AP025943.1"/>
</dbReference>
<reference evidence="2" key="1">
    <citation type="submission" date="2022-06" db="EMBL/GenBank/DDBJ databases">
        <title>Akkermansia biwalacus sp. nov., an anaerobic mucin-degrading bacterium isolated from human intestine.</title>
        <authorList>
            <person name="Kobayashi Y."/>
            <person name="Inoue S."/>
            <person name="Kawahara T."/>
            <person name="Kohda N."/>
        </authorList>
    </citation>
    <scope>NUCLEOTIDE SEQUENCE</scope>
    <source>
        <strain evidence="2">WON2089</strain>
    </source>
</reference>
<feature type="transmembrane region" description="Helical" evidence="1">
    <location>
        <begin position="108"/>
        <end position="129"/>
    </location>
</feature>
<name>A0ABN6QI68_9BACT</name>
<keyword evidence="3" id="KW-1185">Reference proteome</keyword>
<feature type="transmembrane region" description="Helical" evidence="1">
    <location>
        <begin position="77"/>
        <end position="96"/>
    </location>
</feature>
<proteinExistence type="predicted"/>
<keyword evidence="1" id="KW-0812">Transmembrane</keyword>
<sequence length="217" mass="23711">MKQPGQFNCPQCGAPFSAADVDAAQNTVTCGSCGHAVPWNSLVRENESPAPLPTPPRHLTVQKEDGKITLTYRHSRFKVLLSLGFALVWGLITLFLLRLSLGPAKTDFALPVFTTFFAVSEAFIIFICVDMLLGKVVVRAEPGRGALFRGIGPLGSTWTFLLPMQADVAVERPGGDGDKYRRISIPQPSGRPFYFSGGISEPDVLEYIALVLRRFRA</sequence>
<dbReference type="Proteomes" id="UP001062263">
    <property type="component" value="Chromosome"/>
</dbReference>
<evidence type="ECO:0000313" key="2">
    <source>
        <dbReference type="EMBL" id="BDL44017.1"/>
    </source>
</evidence>
<keyword evidence="1" id="KW-1133">Transmembrane helix</keyword>
<keyword evidence="1" id="KW-0472">Membrane</keyword>
<accession>A0ABN6QI68</accession>
<dbReference type="EMBL" id="AP025943">
    <property type="protein sequence ID" value="BDL44017.1"/>
    <property type="molecule type" value="Genomic_DNA"/>
</dbReference>
<evidence type="ECO:0000313" key="3">
    <source>
        <dbReference type="Proteomes" id="UP001062263"/>
    </source>
</evidence>
<protein>
    <recommendedName>
        <fullName evidence="4">Zinc ribbon domain-containing protein</fullName>
    </recommendedName>
</protein>
<organism evidence="2 3">
    <name type="scientific">Akkermansia biwaensis</name>
    <dbReference type="NCBI Taxonomy" id="2946555"/>
    <lineage>
        <taxon>Bacteria</taxon>
        <taxon>Pseudomonadati</taxon>
        <taxon>Verrucomicrobiota</taxon>
        <taxon>Verrucomicrobiia</taxon>
        <taxon>Verrucomicrobiales</taxon>
        <taxon>Akkermansiaceae</taxon>
        <taxon>Akkermansia</taxon>
    </lineage>
</organism>
<gene>
    <name evidence="2" type="ORF">Abiwalacus_15910</name>
</gene>
<evidence type="ECO:0008006" key="4">
    <source>
        <dbReference type="Google" id="ProtNLM"/>
    </source>
</evidence>
<evidence type="ECO:0000256" key="1">
    <source>
        <dbReference type="SAM" id="Phobius"/>
    </source>
</evidence>